<keyword evidence="5" id="KW-1185">Reference proteome</keyword>
<evidence type="ECO:0000313" key="5">
    <source>
        <dbReference type="Proteomes" id="UP000650467"/>
    </source>
</evidence>
<feature type="chain" id="PRO_5033041003" evidence="3">
    <location>
        <begin position="20"/>
        <end position="478"/>
    </location>
</feature>
<keyword evidence="2" id="KW-0472">Membrane</keyword>
<proteinExistence type="predicted"/>
<keyword evidence="3" id="KW-0732">Signal</keyword>
<feature type="region of interest" description="Disordered" evidence="1">
    <location>
        <begin position="436"/>
        <end position="478"/>
    </location>
</feature>
<comment type="caution">
    <text evidence="4">The sequence shown here is derived from an EMBL/GenBank/DDBJ whole genome shotgun (WGS) entry which is preliminary data.</text>
</comment>
<name>A0A835W5C9_CHLIN</name>
<gene>
    <name evidence="4" type="ORF">HXX76_004122</name>
</gene>
<evidence type="ECO:0000313" key="4">
    <source>
        <dbReference type="EMBL" id="KAG2440005.1"/>
    </source>
</evidence>
<evidence type="ECO:0000256" key="3">
    <source>
        <dbReference type="SAM" id="SignalP"/>
    </source>
</evidence>
<keyword evidence="2" id="KW-0812">Transmembrane</keyword>
<feature type="transmembrane region" description="Helical" evidence="2">
    <location>
        <begin position="354"/>
        <end position="376"/>
    </location>
</feature>
<dbReference type="OrthoDB" id="529994at2759"/>
<protein>
    <submittedName>
        <fullName evidence="4">Uncharacterized protein</fullName>
    </submittedName>
</protein>
<dbReference type="Proteomes" id="UP000650467">
    <property type="component" value="Unassembled WGS sequence"/>
</dbReference>
<feature type="region of interest" description="Disordered" evidence="1">
    <location>
        <begin position="393"/>
        <end position="412"/>
    </location>
</feature>
<accession>A0A835W5C9</accession>
<reference evidence="4" key="1">
    <citation type="journal article" date="2020" name="bioRxiv">
        <title>Comparative genomics of Chlamydomonas.</title>
        <authorList>
            <person name="Craig R.J."/>
            <person name="Hasan A.R."/>
            <person name="Ness R.W."/>
            <person name="Keightley P.D."/>
        </authorList>
    </citation>
    <scope>NUCLEOTIDE SEQUENCE</scope>
    <source>
        <strain evidence="4">SAG 7.73</strain>
    </source>
</reference>
<dbReference type="EMBL" id="JAEHOC010000007">
    <property type="protein sequence ID" value="KAG2440005.1"/>
    <property type="molecule type" value="Genomic_DNA"/>
</dbReference>
<feature type="signal peptide" evidence="3">
    <location>
        <begin position="1"/>
        <end position="19"/>
    </location>
</feature>
<evidence type="ECO:0000256" key="1">
    <source>
        <dbReference type="SAM" id="MobiDB-lite"/>
    </source>
</evidence>
<sequence length="478" mass="48865">MRFLQLPALTAALLLSTLAVDATLRTVRSRKLQLGLYLTAQSAVRGAELGYQAGLAVLEGGGGTSPADTQQWDVVSRPAPANQSATYWLMLKDRSATSSALSQRLCVTMRPESSPVLDTCDPANVFQRVTLSPGSTAANITTFTPTPTGWFERVILGDKALGQGSYGCLMVNSGYASGLPKAASASSGCQRPSGWCTADGSRYTGTIDCDGDGVLDHVCVDVWGRGVGVISSGSAPACNDTWPTAPRSACRAAFTAQRSTCCPRPPGWCNATGDTYVGNASCDGDGIPDHACYSRYGTFMGVIKGYNFWGCSDTWPYATVSSCQAVFYNIAFGQYSGYSEEDGGSGLTYDQRRAIIVGVVVGVWALVAGGLTAYLCHRHRRMLQAMRGGEMPGVATAGKNGKSHKSGSRGDEHRHETVYVAGGDVVQAQQVQITVGDGGAGEDAGGGDAGGGDGGGGDGGGGDGGGGGGGCGGGGCGG</sequence>
<keyword evidence="2" id="KW-1133">Transmembrane helix</keyword>
<organism evidence="4 5">
    <name type="scientific">Chlamydomonas incerta</name>
    <dbReference type="NCBI Taxonomy" id="51695"/>
    <lineage>
        <taxon>Eukaryota</taxon>
        <taxon>Viridiplantae</taxon>
        <taxon>Chlorophyta</taxon>
        <taxon>core chlorophytes</taxon>
        <taxon>Chlorophyceae</taxon>
        <taxon>CS clade</taxon>
        <taxon>Chlamydomonadales</taxon>
        <taxon>Chlamydomonadaceae</taxon>
        <taxon>Chlamydomonas</taxon>
    </lineage>
</organism>
<dbReference type="AlphaFoldDB" id="A0A835W5C9"/>
<evidence type="ECO:0000256" key="2">
    <source>
        <dbReference type="SAM" id="Phobius"/>
    </source>
</evidence>